<dbReference type="SUPFAM" id="SSF103088">
    <property type="entry name" value="OmpA-like"/>
    <property type="match status" value="1"/>
</dbReference>
<accession>A0ABS5H791</accession>
<evidence type="ECO:0000256" key="1">
    <source>
        <dbReference type="ARBA" id="ARBA00004442"/>
    </source>
</evidence>
<dbReference type="Gene3D" id="2.60.40.2810">
    <property type="match status" value="2"/>
</dbReference>
<feature type="region of interest" description="Disordered" evidence="5">
    <location>
        <begin position="469"/>
        <end position="497"/>
    </location>
</feature>
<evidence type="ECO:0000313" key="8">
    <source>
        <dbReference type="EMBL" id="MBR7794309.1"/>
    </source>
</evidence>
<feature type="domain" description="OmpA-like" evidence="7">
    <location>
        <begin position="297"/>
        <end position="415"/>
    </location>
</feature>
<dbReference type="InterPro" id="IPR050330">
    <property type="entry name" value="Bact_OuterMem_StrucFunc"/>
</dbReference>
<reference evidence="8 9" key="1">
    <citation type="submission" date="2021-04" db="EMBL/GenBank/DDBJ databases">
        <title>novel species isolated from subtropical streams in China.</title>
        <authorList>
            <person name="Lu H."/>
        </authorList>
    </citation>
    <scope>NUCLEOTIDE SEQUENCE [LARGE SCALE GENOMIC DNA]</scope>
    <source>
        <strain evidence="8 9">FT147W</strain>
    </source>
</reference>
<proteinExistence type="predicted"/>
<dbReference type="Gene3D" id="3.30.1330.60">
    <property type="entry name" value="OmpA-like domain"/>
    <property type="match status" value="1"/>
</dbReference>
<evidence type="ECO:0000256" key="4">
    <source>
        <dbReference type="PROSITE-ProRule" id="PRU00473"/>
    </source>
</evidence>
<comment type="caution">
    <text evidence="8">The sequence shown here is derived from an EMBL/GenBank/DDBJ whole genome shotgun (WGS) entry which is preliminary data.</text>
</comment>
<organism evidence="8 9">
    <name type="scientific">Undibacterium rivi</name>
    <dbReference type="NCBI Taxonomy" id="2828729"/>
    <lineage>
        <taxon>Bacteria</taxon>
        <taxon>Pseudomonadati</taxon>
        <taxon>Pseudomonadota</taxon>
        <taxon>Betaproteobacteria</taxon>
        <taxon>Burkholderiales</taxon>
        <taxon>Oxalobacteraceae</taxon>
        <taxon>Undibacterium</taxon>
    </lineage>
</organism>
<evidence type="ECO:0000256" key="6">
    <source>
        <dbReference type="SAM" id="SignalP"/>
    </source>
</evidence>
<dbReference type="PRINTS" id="PR01021">
    <property type="entry name" value="OMPADOMAIN"/>
</dbReference>
<comment type="subcellular location">
    <subcellularLocation>
        <location evidence="1">Cell outer membrane</location>
    </subcellularLocation>
</comment>
<feature type="chain" id="PRO_5047053811" evidence="6">
    <location>
        <begin position="27"/>
        <end position="665"/>
    </location>
</feature>
<feature type="compositionally biased region" description="Basic and acidic residues" evidence="5">
    <location>
        <begin position="469"/>
        <end position="478"/>
    </location>
</feature>
<dbReference type="EMBL" id="JAGSPK010000007">
    <property type="protein sequence ID" value="MBR7794309.1"/>
    <property type="molecule type" value="Genomic_DNA"/>
</dbReference>
<protein>
    <submittedName>
        <fullName evidence="8">Tandem-95 repeat protein</fullName>
    </submittedName>
</protein>
<dbReference type="PANTHER" id="PTHR30329">
    <property type="entry name" value="STATOR ELEMENT OF FLAGELLAR MOTOR COMPLEX"/>
    <property type="match status" value="1"/>
</dbReference>
<name>A0ABS5H791_9BURK</name>
<keyword evidence="9" id="KW-1185">Reference proteome</keyword>
<evidence type="ECO:0000313" key="9">
    <source>
        <dbReference type="Proteomes" id="UP000682982"/>
    </source>
</evidence>
<dbReference type="InterPro" id="IPR006665">
    <property type="entry name" value="OmpA-like"/>
</dbReference>
<evidence type="ECO:0000259" key="7">
    <source>
        <dbReference type="PROSITE" id="PS51123"/>
    </source>
</evidence>
<sequence>MPARYTQPKLSLLFLALLAQLNQASAQQSTNPDIQNGGNLQFIGENSRVGIGYQNGGALTGELFGVLSDSGTNVWLGEVWLSNKSGGGKLSYHSQQQNSVVKYFAAIDQNEQKDKKLSLGIGQENQDWFGHVYASYSPGNKRLLQNTLTTTISEQNGNDAGRGYIDTITTVTNTRLYERAYDYGVGARAGHYYTENAVRVSAGLDYEWGKASSKQIGVSLTAEKFFVGTPHSLALQVGQYRKSGDFDSQQNDRRINLMYRYSFGGTSSRFEQKYRMVEVPTAPSAPTIIPARTEQRLVKTTTTMTGDAFFKIDSAGLTDFAKQELAKIAETLKKYPHEGNVRITGHTCDIGSVNYNQKLSLSRAVAVRDYLISLGVVNAEEVVVEGKGKLEPKYPATKETREKNRRVDLEFVSRIDKTEVIEIPEQVLPAPAAEVTYKREDIPQEPAWIRRALRNSLEHKRTVDTYRYQEKTQTETKTRNYLNRAPQATGDSASTQQNQSVVIDVLSNDTDPDSDAITISTVGNAAHGTATIQSQKIVYVPHPDYSGNDSFTYTINDGRGGQSTAQVNVSIAAANNAPVARNDSFIVSGITETTVDPLANDSDPDGDALTLVSVTPMAGNTGTLRISGNKVVFSPFGSFIRDSFQYTISDGKGKTATATVTLVDP</sequence>
<keyword evidence="2 4" id="KW-0472">Membrane</keyword>
<gene>
    <name evidence="8" type="ORF">KDM87_17065</name>
</gene>
<keyword evidence="6" id="KW-0732">Signal</keyword>
<dbReference type="Proteomes" id="UP000682982">
    <property type="component" value="Unassembled WGS sequence"/>
</dbReference>
<dbReference type="InterPro" id="IPR006664">
    <property type="entry name" value="OMP_bac"/>
</dbReference>
<dbReference type="CDD" id="cd07185">
    <property type="entry name" value="OmpA_C-like"/>
    <property type="match status" value="1"/>
</dbReference>
<dbReference type="PROSITE" id="PS51123">
    <property type="entry name" value="OMPA_2"/>
    <property type="match status" value="1"/>
</dbReference>
<dbReference type="Pfam" id="PF17963">
    <property type="entry name" value="Big_9"/>
    <property type="match status" value="2"/>
</dbReference>
<evidence type="ECO:0000256" key="2">
    <source>
        <dbReference type="ARBA" id="ARBA00023136"/>
    </source>
</evidence>
<evidence type="ECO:0000256" key="3">
    <source>
        <dbReference type="ARBA" id="ARBA00023237"/>
    </source>
</evidence>
<dbReference type="Pfam" id="PF00691">
    <property type="entry name" value="OmpA"/>
    <property type="match status" value="1"/>
</dbReference>
<dbReference type="PANTHER" id="PTHR30329:SF21">
    <property type="entry name" value="LIPOPROTEIN YIAD-RELATED"/>
    <property type="match status" value="1"/>
</dbReference>
<keyword evidence="3" id="KW-0998">Cell outer membrane</keyword>
<dbReference type="InterPro" id="IPR036737">
    <property type="entry name" value="OmpA-like_sf"/>
</dbReference>
<feature type="signal peptide" evidence="6">
    <location>
        <begin position="1"/>
        <end position="26"/>
    </location>
</feature>
<dbReference type="NCBIfam" id="NF012211">
    <property type="entry name" value="tand_rpt_95"/>
    <property type="match status" value="2"/>
</dbReference>
<dbReference type="RefSeq" id="WP_212680327.1">
    <property type="nucleotide sequence ID" value="NZ_JAGSPK010000007.1"/>
</dbReference>
<evidence type="ECO:0000256" key="5">
    <source>
        <dbReference type="SAM" id="MobiDB-lite"/>
    </source>
</evidence>